<name>A0A223D3R2_9BACL</name>
<gene>
    <name evidence="1" type="ORF">CIG75_15750</name>
</gene>
<proteinExistence type="predicted"/>
<protein>
    <submittedName>
        <fullName evidence="1">Uncharacterized protein</fullName>
    </submittedName>
</protein>
<evidence type="ECO:0000313" key="1">
    <source>
        <dbReference type="EMBL" id="ASS76252.1"/>
    </source>
</evidence>
<dbReference type="AlphaFoldDB" id="A0A223D3R2"/>
<accession>A0A223D3R2</accession>
<evidence type="ECO:0000313" key="2">
    <source>
        <dbReference type="Proteomes" id="UP000214688"/>
    </source>
</evidence>
<dbReference type="KEGG" id="tab:CIG75_15750"/>
<dbReference type="Proteomes" id="UP000214688">
    <property type="component" value="Chromosome"/>
</dbReference>
<organism evidence="1 2">
    <name type="scientific">Tumebacillus algifaecis</name>
    <dbReference type="NCBI Taxonomy" id="1214604"/>
    <lineage>
        <taxon>Bacteria</taxon>
        <taxon>Bacillati</taxon>
        <taxon>Bacillota</taxon>
        <taxon>Bacilli</taxon>
        <taxon>Bacillales</taxon>
        <taxon>Alicyclobacillaceae</taxon>
        <taxon>Tumebacillus</taxon>
    </lineage>
</organism>
<reference evidence="1 2" key="1">
    <citation type="journal article" date="2015" name="Int. J. Syst. Evol. Microbiol.">
        <title>Tumebacillus algifaecis sp. nov., isolated from decomposing algal scum.</title>
        <authorList>
            <person name="Wu Y.F."/>
            <person name="Zhang B."/>
            <person name="Xing P."/>
            <person name="Wu Q.L."/>
            <person name="Liu S.J."/>
        </authorList>
    </citation>
    <scope>NUCLEOTIDE SEQUENCE [LARGE SCALE GENOMIC DNA]</scope>
    <source>
        <strain evidence="1 2">THMBR28</strain>
    </source>
</reference>
<keyword evidence="2" id="KW-1185">Reference proteome</keyword>
<dbReference type="EMBL" id="CP022657">
    <property type="protein sequence ID" value="ASS76252.1"/>
    <property type="molecule type" value="Genomic_DNA"/>
</dbReference>
<sequence length="107" mass="12386">MIFHDKIDPLSLKTHRRVYFCLFYGQGFYEAMTILEESIVGVEGFSDGAIWGRMGAVIGVNGIYGNTCIRARRGKEFGCGVGMSLRLRRKRVRRSICKVWDKREYER</sequence>